<dbReference type="EMBL" id="WUUS01000002">
    <property type="protein sequence ID" value="MXR40675.1"/>
    <property type="molecule type" value="Genomic_DNA"/>
</dbReference>
<dbReference type="GO" id="GO:0004553">
    <property type="term" value="F:hydrolase activity, hydrolyzing O-glycosyl compounds"/>
    <property type="evidence" value="ECO:0007669"/>
    <property type="project" value="UniProtKB-ARBA"/>
</dbReference>
<dbReference type="InterPro" id="IPR014718">
    <property type="entry name" value="GH-type_carb-bd"/>
</dbReference>
<dbReference type="OrthoDB" id="18576at2157"/>
<evidence type="ECO:0000313" key="7">
    <source>
        <dbReference type="EMBL" id="MXR40675.1"/>
    </source>
</evidence>
<dbReference type="InterPro" id="IPR015220">
    <property type="entry name" value="Glucodextranase_N"/>
</dbReference>
<dbReference type="GO" id="GO:0005975">
    <property type="term" value="P:carbohydrate metabolic process"/>
    <property type="evidence" value="ECO:0007669"/>
    <property type="project" value="InterPro"/>
</dbReference>
<dbReference type="InterPro" id="IPR008928">
    <property type="entry name" value="6-hairpin_glycosidase_sf"/>
</dbReference>
<reference evidence="7 8" key="1">
    <citation type="submission" date="2019-12" db="EMBL/GenBank/DDBJ databases">
        <title>Isolation and characterization of three novel carbon monoxide-oxidizing members of Halobacteria from salione crusts and soils.</title>
        <authorList>
            <person name="Myers M.R."/>
            <person name="King G.M."/>
        </authorList>
    </citation>
    <scope>NUCLEOTIDE SEQUENCE [LARGE SCALE GENOMIC DNA]</scope>
    <source>
        <strain evidence="7 8">WSA2</strain>
    </source>
</reference>
<dbReference type="PANTHER" id="PTHR31616">
    <property type="entry name" value="TREHALASE"/>
    <property type="match status" value="1"/>
</dbReference>
<feature type="compositionally biased region" description="Gly residues" evidence="4">
    <location>
        <begin position="37"/>
        <end position="48"/>
    </location>
</feature>
<feature type="domain" description="Glucodextranase N-terminal" evidence="6">
    <location>
        <begin position="84"/>
        <end position="368"/>
    </location>
</feature>
<dbReference type="Gene3D" id="1.50.10.10">
    <property type="match status" value="1"/>
</dbReference>
<dbReference type="InterPro" id="IPR046966">
    <property type="entry name" value="Glucoamylase_active_site"/>
</dbReference>
<evidence type="ECO:0000259" key="6">
    <source>
        <dbReference type="Pfam" id="PF09137"/>
    </source>
</evidence>
<feature type="compositionally biased region" description="Polar residues" evidence="4">
    <location>
        <begin position="49"/>
        <end position="74"/>
    </location>
</feature>
<dbReference type="AlphaFoldDB" id="A0A6B0SPP5"/>
<dbReference type="InterPro" id="IPR012341">
    <property type="entry name" value="6hp_glycosidase-like_sf"/>
</dbReference>
<comment type="caution">
    <text evidence="7">The sequence shown here is derived from an EMBL/GenBank/DDBJ whole genome shotgun (WGS) entry which is preliminary data.</text>
</comment>
<dbReference type="InterPro" id="IPR013783">
    <property type="entry name" value="Ig-like_fold"/>
</dbReference>
<feature type="region of interest" description="Disordered" evidence="4">
    <location>
        <begin position="1"/>
        <end position="80"/>
    </location>
</feature>
<protein>
    <submittedName>
        <fullName evidence="7">Glucoamylase</fullName>
    </submittedName>
</protein>
<comment type="similarity">
    <text evidence="1">Belongs to the glycosyl hydrolase 15 family.</text>
</comment>
<keyword evidence="3" id="KW-0326">Glycosidase</keyword>
<keyword evidence="8" id="KW-1185">Reference proteome</keyword>
<feature type="domain" description="GH15-like" evidence="5">
    <location>
        <begin position="387"/>
        <end position="780"/>
    </location>
</feature>
<dbReference type="PANTHER" id="PTHR31616:SF0">
    <property type="entry name" value="GLUCAN 1,4-ALPHA-GLUCOSIDASE"/>
    <property type="match status" value="1"/>
</dbReference>
<dbReference type="InterPro" id="IPR011013">
    <property type="entry name" value="Gal_mutarotase_sf_dom"/>
</dbReference>
<evidence type="ECO:0000256" key="4">
    <source>
        <dbReference type="SAM" id="MobiDB-lite"/>
    </source>
</evidence>
<dbReference type="Gene3D" id="2.60.40.10">
    <property type="entry name" value="Immunoglobulins"/>
    <property type="match status" value="1"/>
</dbReference>
<evidence type="ECO:0000259" key="5">
    <source>
        <dbReference type="Pfam" id="PF00723"/>
    </source>
</evidence>
<dbReference type="PROSITE" id="PS51318">
    <property type="entry name" value="TAT"/>
    <property type="match status" value="1"/>
</dbReference>
<proteinExistence type="inferred from homology"/>
<dbReference type="GO" id="GO:0030246">
    <property type="term" value="F:carbohydrate binding"/>
    <property type="evidence" value="ECO:0007669"/>
    <property type="project" value="InterPro"/>
</dbReference>
<dbReference type="Proteomes" id="UP000437065">
    <property type="component" value="Unassembled WGS sequence"/>
</dbReference>
<keyword evidence="2" id="KW-0378">Hydrolase</keyword>
<dbReference type="Pfam" id="PF00723">
    <property type="entry name" value="Glyco_hydro_15"/>
    <property type="match status" value="1"/>
</dbReference>
<accession>A0A6B0SPP5</accession>
<dbReference type="Pfam" id="PF09137">
    <property type="entry name" value="Glucodextran_N"/>
    <property type="match status" value="1"/>
</dbReference>
<name>A0A6B0SPP5_9EURY</name>
<feature type="compositionally biased region" description="Basic and acidic residues" evidence="4">
    <location>
        <begin position="1"/>
        <end position="29"/>
    </location>
</feature>
<dbReference type="SUPFAM" id="SSF74650">
    <property type="entry name" value="Galactose mutarotase-like"/>
    <property type="match status" value="1"/>
</dbReference>
<dbReference type="InterPro" id="IPR011613">
    <property type="entry name" value="GH15-like"/>
</dbReference>
<evidence type="ECO:0000256" key="3">
    <source>
        <dbReference type="ARBA" id="ARBA00023295"/>
    </source>
</evidence>
<evidence type="ECO:0000256" key="1">
    <source>
        <dbReference type="ARBA" id="ARBA00006188"/>
    </source>
</evidence>
<gene>
    <name evidence="7" type="ORF">GRX01_04855</name>
</gene>
<dbReference type="Gene3D" id="2.70.98.10">
    <property type="match status" value="1"/>
</dbReference>
<sequence length="892" mass="93708">MTGRDTERDETEPGSRGADREGIPARREFLAGAAATGLGGLAGCGGSGSENAGTGATDSGEGTRTPSDGGTSTPRPEADDIELAPFWTTGEKVGVGTAVGNGSGAGAAGGDDDGRVWYTLTRGALTGVRFPRVDLLNVRRLDFLVADGEGYAARTAELDRRVEDDVKRTVVPTADDALCYRHEFESASRAWTLDVEYVADPERDAVVADVTFDAGGEDLSVYAVCRPAVTTGTAGDRHARATADGHAVLSVTDTSDGGVVRDGDGDGYDVSLGLAADPGFEWATVTPVGDPATARLLRRGIESERSREASGNAALVGRLGSGSTDATLALGFAEGPDPTAAVAVARESVADGFEDARESYRAGWRSWLDGVDVPDSVAGDATLEPLYRTSAMALRAAEDATYPGAGVASPCVPWGEVVPATDPSDVGYHYVWSRDLYQSFTALEAMGKPEAAIAAAEYLFDVQQREGGFVPQNTYVDGRTRWGGEQLDEVAFPLVLARRVSGEHGRSFDDLAFGYADVATSADYVLRNGPGTGQERWEEEGGLSPSTIAAEIAGLVSAADVAIERGRTADTLVWLATADRFRRGVREWCVTREGTDRHNPPYYFRINGNRDPDDGTERSLANGGRTFDERNVIDAGFLELVRLGVFPADDEVIEQSVAVVDEDIRVETPHGPAFHRYTGDGYGEGENGAPFPVGTDTHGRLWPLLTGERAEYELAAGTESGPDRPTALLSTLAGFANEGRLLPEQVWDREDGTDYDWAFGEGTGSATPLSWSHAAFVRLANGIDAGRPSGTPAAVRERYDYGPPEEPTLDVSLPDNTVDSTEVTIAGETDAPVVAVAVDGDAELLSVNGGSFETSVSLDSGRNTLVVAAGDPGQSAAETAVAGARAVVSVVE</sequence>
<dbReference type="PROSITE" id="PS00820">
    <property type="entry name" value="GLUCOAMYLASE"/>
    <property type="match status" value="1"/>
</dbReference>
<evidence type="ECO:0000256" key="2">
    <source>
        <dbReference type="ARBA" id="ARBA00022801"/>
    </source>
</evidence>
<dbReference type="InterPro" id="IPR006311">
    <property type="entry name" value="TAT_signal"/>
</dbReference>
<dbReference type="SUPFAM" id="SSF48208">
    <property type="entry name" value="Six-hairpin glycosidases"/>
    <property type="match status" value="1"/>
</dbReference>
<dbReference type="RefSeq" id="WP_159663949.1">
    <property type="nucleotide sequence ID" value="NZ_WUUS01000002.1"/>
</dbReference>
<organism evidence="7 8">
    <name type="scientific">Halobaculum saliterrae</name>
    <dbReference type="NCBI Taxonomy" id="2073113"/>
    <lineage>
        <taxon>Archaea</taxon>
        <taxon>Methanobacteriati</taxon>
        <taxon>Methanobacteriota</taxon>
        <taxon>Stenosarchaea group</taxon>
        <taxon>Halobacteria</taxon>
        <taxon>Halobacteriales</taxon>
        <taxon>Haloferacaceae</taxon>
        <taxon>Halobaculum</taxon>
    </lineage>
</organism>
<evidence type="ECO:0000313" key="8">
    <source>
        <dbReference type="Proteomes" id="UP000437065"/>
    </source>
</evidence>